<protein>
    <submittedName>
        <fullName evidence="5">Transcriptional regulator</fullName>
    </submittedName>
</protein>
<feature type="domain" description="HTH arsR-type" evidence="4">
    <location>
        <begin position="11"/>
        <end position="103"/>
    </location>
</feature>
<dbReference type="RefSeq" id="WP_012997469.1">
    <property type="nucleotide sequence ID" value="NC_013926.1"/>
</dbReference>
<evidence type="ECO:0000256" key="1">
    <source>
        <dbReference type="ARBA" id="ARBA00023015"/>
    </source>
</evidence>
<accession>D3TB53</accession>
<dbReference type="Gene3D" id="1.10.10.10">
    <property type="entry name" value="Winged helix-like DNA-binding domain superfamily/Winged helix DNA-binding domain"/>
    <property type="match status" value="1"/>
</dbReference>
<organism evidence="5 6">
    <name type="scientific">Aciduliprofundum boonei (strain DSM 19572 / T469)</name>
    <dbReference type="NCBI Taxonomy" id="439481"/>
    <lineage>
        <taxon>Archaea</taxon>
        <taxon>Methanobacteriati</taxon>
        <taxon>Thermoplasmatota</taxon>
        <taxon>DHVE2 group</taxon>
        <taxon>Candidatus Aciduliprofundum</taxon>
    </lineage>
</organism>
<dbReference type="KEGG" id="abi:Aboo_1526"/>
<reference evidence="5" key="1">
    <citation type="submission" date="2010-02" db="EMBL/GenBank/DDBJ databases">
        <title>Complete sequence of Aciduliprofundum boonei T469.</title>
        <authorList>
            <consortium name="US DOE Joint Genome Institute"/>
            <person name="Lucas S."/>
            <person name="Copeland A."/>
            <person name="Lapidus A."/>
            <person name="Cheng J.-F."/>
            <person name="Bruce D."/>
            <person name="Goodwin L."/>
            <person name="Pitluck S."/>
            <person name="Saunders E."/>
            <person name="Detter J.C."/>
            <person name="Han C."/>
            <person name="Tapia R."/>
            <person name="Land M."/>
            <person name="Hauser L."/>
            <person name="Kyrpides N."/>
            <person name="Mikhailova N."/>
            <person name="Flores G."/>
            <person name="Reysenbach A.-L."/>
            <person name="Woyke T."/>
        </authorList>
    </citation>
    <scope>NUCLEOTIDE SEQUENCE</scope>
    <source>
        <strain evidence="5">T469</strain>
    </source>
</reference>
<dbReference type="InterPro" id="IPR036388">
    <property type="entry name" value="WH-like_DNA-bd_sf"/>
</dbReference>
<dbReference type="HOGENOM" id="CLU_121767_0_0_2"/>
<dbReference type="InterPro" id="IPR001845">
    <property type="entry name" value="HTH_ArsR_DNA-bd_dom"/>
</dbReference>
<dbReference type="CDD" id="cd00090">
    <property type="entry name" value="HTH_ARSR"/>
    <property type="match status" value="1"/>
</dbReference>
<dbReference type="Pfam" id="PF01022">
    <property type="entry name" value="HTH_5"/>
    <property type="match status" value="1"/>
</dbReference>
<dbReference type="PANTHER" id="PTHR33154">
    <property type="entry name" value="TRANSCRIPTIONAL REGULATOR, ARSR FAMILY"/>
    <property type="match status" value="1"/>
</dbReference>
<evidence type="ECO:0000256" key="2">
    <source>
        <dbReference type="ARBA" id="ARBA00023125"/>
    </source>
</evidence>
<dbReference type="GeneID" id="8828495"/>
<dbReference type="GO" id="GO:0003700">
    <property type="term" value="F:DNA-binding transcription factor activity"/>
    <property type="evidence" value="ECO:0007669"/>
    <property type="project" value="InterPro"/>
</dbReference>
<dbReference type="AlphaFoldDB" id="D3TB53"/>
<name>D3TB53_ACIB4</name>
<evidence type="ECO:0000259" key="4">
    <source>
        <dbReference type="SMART" id="SM00418"/>
    </source>
</evidence>
<dbReference type="Proteomes" id="UP000001400">
    <property type="component" value="Chromosome"/>
</dbReference>
<keyword evidence="1" id="KW-0805">Transcription regulation</keyword>
<keyword evidence="6" id="KW-1185">Reference proteome</keyword>
<dbReference type="InterPro" id="IPR036390">
    <property type="entry name" value="WH_DNA-bd_sf"/>
</dbReference>
<keyword evidence="2" id="KW-0238">DNA-binding</keyword>
<keyword evidence="3" id="KW-0804">Transcription</keyword>
<evidence type="ECO:0000313" key="6">
    <source>
        <dbReference type="Proteomes" id="UP000001400"/>
    </source>
</evidence>
<gene>
    <name evidence="5" type="ordered locus">Aboo_1526</name>
</gene>
<evidence type="ECO:0000313" key="5">
    <source>
        <dbReference type="EMBL" id="ADD09332.1"/>
    </source>
</evidence>
<dbReference type="PANTHER" id="PTHR33154:SF38">
    <property type="entry name" value="HTH ARSR-TYPE DOMAIN-CONTAINING PROTEIN"/>
    <property type="match status" value="1"/>
</dbReference>
<dbReference type="InterPro" id="IPR011991">
    <property type="entry name" value="ArsR-like_HTH"/>
</dbReference>
<dbReference type="SMART" id="SM00418">
    <property type="entry name" value="HTH_ARSR"/>
    <property type="match status" value="1"/>
</dbReference>
<dbReference type="EMBL" id="CP001941">
    <property type="protein sequence ID" value="ADD09332.1"/>
    <property type="molecule type" value="Genomic_DNA"/>
</dbReference>
<dbReference type="InterPro" id="IPR051081">
    <property type="entry name" value="HTH_MetalResp_TranReg"/>
</dbReference>
<evidence type="ECO:0000256" key="3">
    <source>
        <dbReference type="ARBA" id="ARBA00023163"/>
    </source>
</evidence>
<dbReference type="GO" id="GO:0003677">
    <property type="term" value="F:DNA binding"/>
    <property type="evidence" value="ECO:0007669"/>
    <property type="project" value="UniProtKB-KW"/>
</dbReference>
<proteinExistence type="predicted"/>
<sequence>MKEIEIVDDPDKIKIIIEDTRTKILRLLKFRDMTISELASILNKDVSTIFRHIKKLEAAGFVKVTGERKIHNVPEKIYGRTIKTIFLAPETYTKDEAIKKMNKKRIEILADILESLGYKVKDTDSLFDIIVHLDELSIKDIEKLEKDVDWGILRKLALILVLLKISDKDLENLREIVKKA</sequence>
<dbReference type="SUPFAM" id="SSF46785">
    <property type="entry name" value="Winged helix' DNA-binding domain"/>
    <property type="match status" value="1"/>
</dbReference>